<dbReference type="InterPro" id="IPR027417">
    <property type="entry name" value="P-loop_NTPase"/>
</dbReference>
<proteinExistence type="predicted"/>
<dbReference type="InterPro" id="IPR036388">
    <property type="entry name" value="WH-like_DNA-bd_sf"/>
</dbReference>
<evidence type="ECO:0000313" key="1">
    <source>
        <dbReference type="EMBL" id="CAE2202049.1"/>
    </source>
</evidence>
<reference evidence="1" key="1">
    <citation type="submission" date="2021-01" db="EMBL/GenBank/DDBJ databases">
        <authorList>
            <person name="Corre E."/>
            <person name="Pelletier E."/>
            <person name="Niang G."/>
            <person name="Scheremetjew M."/>
            <person name="Finn R."/>
            <person name="Kale V."/>
            <person name="Holt S."/>
            <person name="Cochrane G."/>
            <person name="Meng A."/>
            <person name="Brown T."/>
            <person name="Cohen L."/>
        </authorList>
    </citation>
    <scope>NUCLEOTIDE SEQUENCE</scope>
    <source>
        <strain evidence="1">UIO037</strain>
    </source>
</reference>
<organism evidence="1">
    <name type="scientific">Prymnesium polylepis</name>
    <dbReference type="NCBI Taxonomy" id="72548"/>
    <lineage>
        <taxon>Eukaryota</taxon>
        <taxon>Haptista</taxon>
        <taxon>Haptophyta</taxon>
        <taxon>Prymnesiophyceae</taxon>
        <taxon>Prymnesiales</taxon>
        <taxon>Prymnesiaceae</taxon>
        <taxon>Prymnesium</taxon>
    </lineage>
</organism>
<name>A0A7S4M5C2_9EUKA</name>
<sequence>MPYNIAGMLGDSHSSFLDCLVSKIKETPFAPIINIFTDAGAALPEKHAAISGRVGVSNMPQAAEIGPMTLRKTLRLVIPHSPILAKAKLPEELFGRTNDAATLKRALRDGSNDHACPYYLVLGSAGLGKTELVKSVGRALLADGTGARFSAIIFVELRARDSESRVRDAIANAWRGAGLVNEVQMRNALIILDNADDPYKATSNVEEHWFEGGILDELQYNGPGAILITMRDEGQRSLFNRHTMRGAHKTYLAPLQPDDGRNMLRHLMNPETKPELNYPEENKVLAACGSRGVSPLALTIVCGVLRNEFADPLCDRSDYLSKLAVAIGAKDSEFHEVQSVMDISFGYLPDSLRRRFLELHLFPDQFTKEDAKALWPPTQGTDPTREMLQSLVRYNLLQLTTSEAGEHTFLMLDHIWIFATNRAEDPASEWLSRADFANALLRLLKLANTRWPPHSRTDICELPRLFHAARFHAGKLVQVKGGWGRPVQFEDEDEQVGYRSLGSTLSAYAERVGDGDQAHEAFQPIEATHISRELLAEAHACQWQCGSGDCIPELYGEE</sequence>
<dbReference type="SUPFAM" id="SSF52540">
    <property type="entry name" value="P-loop containing nucleoside triphosphate hydrolases"/>
    <property type="match status" value="1"/>
</dbReference>
<dbReference type="EMBL" id="HBKO01010194">
    <property type="protein sequence ID" value="CAE2202049.1"/>
    <property type="molecule type" value="Transcribed_RNA"/>
</dbReference>
<dbReference type="Gene3D" id="3.40.50.300">
    <property type="entry name" value="P-loop containing nucleotide triphosphate hydrolases"/>
    <property type="match status" value="1"/>
</dbReference>
<dbReference type="Gene3D" id="1.10.10.10">
    <property type="entry name" value="Winged helix-like DNA-binding domain superfamily/Winged helix DNA-binding domain"/>
    <property type="match status" value="1"/>
</dbReference>
<gene>
    <name evidence="1" type="ORF">CPOL0286_LOCUS4665</name>
</gene>
<accession>A0A7S4M5C2</accession>
<protein>
    <submittedName>
        <fullName evidence="1">Uncharacterized protein</fullName>
    </submittedName>
</protein>
<dbReference type="AlphaFoldDB" id="A0A7S4M5C2"/>